<dbReference type="EMBL" id="LACB01000061">
    <property type="protein sequence ID" value="KAJ9490278.1"/>
    <property type="molecule type" value="Genomic_DNA"/>
</dbReference>
<name>A0AAI9TP75_PENTH</name>
<protein>
    <recommendedName>
        <fullName evidence="3">NB-ARC domain-containing protein</fullName>
    </recommendedName>
</protein>
<evidence type="ECO:0000313" key="1">
    <source>
        <dbReference type="EMBL" id="KAJ9490278.1"/>
    </source>
</evidence>
<organism evidence="1 2">
    <name type="scientific">Penicillium thymicola</name>
    <dbReference type="NCBI Taxonomy" id="293382"/>
    <lineage>
        <taxon>Eukaryota</taxon>
        <taxon>Fungi</taxon>
        <taxon>Dikarya</taxon>
        <taxon>Ascomycota</taxon>
        <taxon>Pezizomycotina</taxon>
        <taxon>Eurotiomycetes</taxon>
        <taxon>Eurotiomycetidae</taxon>
        <taxon>Eurotiales</taxon>
        <taxon>Aspergillaceae</taxon>
        <taxon>Penicillium</taxon>
    </lineage>
</organism>
<evidence type="ECO:0000313" key="2">
    <source>
        <dbReference type="Proteomes" id="UP001227192"/>
    </source>
</evidence>
<dbReference type="Gene3D" id="3.40.50.300">
    <property type="entry name" value="P-loop containing nucleotide triphosphate hydrolases"/>
    <property type="match status" value="1"/>
</dbReference>
<reference evidence="1" key="1">
    <citation type="submission" date="2015-06" db="EMBL/GenBank/DDBJ databases">
        <authorList>
            <person name="Nguyen H."/>
        </authorList>
    </citation>
    <scope>NUCLEOTIDE SEQUENCE</scope>
    <source>
        <strain evidence="1">DAOM 180753</strain>
    </source>
</reference>
<gene>
    <name evidence="1" type="ORF">VN97_g2990</name>
</gene>
<evidence type="ECO:0008006" key="3">
    <source>
        <dbReference type="Google" id="ProtNLM"/>
    </source>
</evidence>
<dbReference type="SUPFAM" id="SSF52540">
    <property type="entry name" value="P-loop containing nucleoside triphosphate hydrolases"/>
    <property type="match status" value="1"/>
</dbReference>
<dbReference type="Proteomes" id="UP001227192">
    <property type="component" value="Unassembled WGS sequence"/>
</dbReference>
<reference evidence="1" key="2">
    <citation type="journal article" date="2016" name="Fungal Biol.">
        <title>Ochratoxin A production by Penicillium thymicola.</title>
        <authorList>
            <person name="Nguyen H.D.T."/>
            <person name="McMullin D.R."/>
            <person name="Ponomareva E."/>
            <person name="Riley R."/>
            <person name="Pomraning K.R."/>
            <person name="Baker S.E."/>
            <person name="Seifert K.A."/>
        </authorList>
    </citation>
    <scope>NUCLEOTIDE SEQUENCE</scope>
    <source>
        <strain evidence="1">DAOM 180753</strain>
    </source>
</reference>
<dbReference type="InterPro" id="IPR027417">
    <property type="entry name" value="P-loop_NTPase"/>
</dbReference>
<accession>A0AAI9TP75</accession>
<sequence length="550" mass="61775">MDGISIAAVVIAFGTVVLRVVHICGDYKQLIVTEELIYLLSNVDNLRATATCHTTTVGDTLRYVSPSSEADFEYKALCEDLQMMLVNFMRTAKTMILKICGETGSKLSTNYQSMVKLERMQSRKALFQDLHDRLSSQQSSIKPLVDMYSQKAPVQSMDTPISTKRSKVFTPQLVNAFHQGKNDYLDDLLQMLQPLAVKDSAQNRQMICIYGKERTGKTHLCSKFADEHKTSYSCVFWLDAENGCFESLYPTLSTIAAVGELSGVEESWLLVIDNVGDLTDAEKHFPSGDKVHILVTTRSSPPGSVDSVHVSEMDEKEKMRYLLWSAGLAMPWLDSERAWAEEVIAQFGPRSNLLPLTHVGVVIRNRFCPREEYLALFKKQRTKESKANILQGSQDLPLKVALTQIRKQKTWCSKDALILLHYSAIATSRYITLDALANSILAFKTATKQQKLIHRTCFDQSRKGARSWRKSKVFTSEFFGSNADIRSMPQSSSNPAAPGGLDRSRAKLATRELVDMPLFLYHPSNDRYSIQPAAKQWVADRLNSLRGTLA</sequence>
<proteinExistence type="predicted"/>
<comment type="caution">
    <text evidence="1">The sequence shown here is derived from an EMBL/GenBank/DDBJ whole genome shotgun (WGS) entry which is preliminary data.</text>
</comment>
<dbReference type="AlphaFoldDB" id="A0AAI9TP75"/>
<keyword evidence="2" id="KW-1185">Reference proteome</keyword>